<evidence type="ECO:0008006" key="5">
    <source>
        <dbReference type="Google" id="ProtNLM"/>
    </source>
</evidence>
<comment type="caution">
    <text evidence="3">The sequence shown here is derived from an EMBL/GenBank/DDBJ whole genome shotgun (WGS) entry which is preliminary data.</text>
</comment>
<evidence type="ECO:0000313" key="3">
    <source>
        <dbReference type="EMBL" id="RAI29571.1"/>
    </source>
</evidence>
<feature type="compositionally biased region" description="Basic and acidic residues" evidence="1">
    <location>
        <begin position="149"/>
        <end position="163"/>
    </location>
</feature>
<accession>A0A327JU09</accession>
<proteinExistence type="predicted"/>
<dbReference type="Pfam" id="PF11064">
    <property type="entry name" value="DUF2865"/>
    <property type="match status" value="1"/>
</dbReference>
<dbReference type="Proteomes" id="UP000249299">
    <property type="component" value="Unassembled WGS sequence"/>
</dbReference>
<gene>
    <name evidence="3" type="ORF">CH339_02680</name>
</gene>
<feature type="chain" id="PRO_5016344586" description="DUF2865 domain-containing protein" evidence="2">
    <location>
        <begin position="18"/>
        <end position="426"/>
    </location>
</feature>
<name>A0A327JU09_9HYPH</name>
<keyword evidence="4" id="KW-1185">Reference proteome</keyword>
<evidence type="ECO:0000313" key="4">
    <source>
        <dbReference type="Proteomes" id="UP000249299"/>
    </source>
</evidence>
<evidence type="ECO:0000256" key="1">
    <source>
        <dbReference type="SAM" id="MobiDB-lite"/>
    </source>
</evidence>
<dbReference type="InterPro" id="IPR021293">
    <property type="entry name" value="DUF2865"/>
</dbReference>
<feature type="signal peptide" evidence="2">
    <location>
        <begin position="1"/>
        <end position="17"/>
    </location>
</feature>
<dbReference type="AlphaFoldDB" id="A0A327JU09"/>
<dbReference type="EMBL" id="NPEV01000003">
    <property type="protein sequence ID" value="RAI29571.1"/>
    <property type="molecule type" value="Genomic_DNA"/>
</dbReference>
<protein>
    <recommendedName>
        <fullName evidence="5">DUF2865 domain-containing protein</fullName>
    </recommendedName>
</protein>
<reference evidence="3 4" key="1">
    <citation type="submission" date="2017-07" db="EMBL/GenBank/DDBJ databases">
        <title>Draft Genome Sequences of Select Purple Nonsulfur Bacteria.</title>
        <authorList>
            <person name="Lasarre B."/>
            <person name="Mckinlay J.B."/>
        </authorList>
    </citation>
    <scope>NUCLEOTIDE SEQUENCE [LARGE SCALE GENOMIC DNA]</scope>
    <source>
        <strain evidence="3 4">DSM 11290</strain>
    </source>
</reference>
<organism evidence="3 4">
    <name type="scientific">Rhodobium orientis</name>
    <dbReference type="NCBI Taxonomy" id="34017"/>
    <lineage>
        <taxon>Bacteria</taxon>
        <taxon>Pseudomonadati</taxon>
        <taxon>Pseudomonadota</taxon>
        <taxon>Alphaproteobacteria</taxon>
        <taxon>Hyphomicrobiales</taxon>
        <taxon>Rhodobiaceae</taxon>
        <taxon>Rhodobium</taxon>
    </lineage>
</organism>
<keyword evidence="2" id="KW-0732">Signal</keyword>
<evidence type="ECO:0000256" key="2">
    <source>
        <dbReference type="SAM" id="SignalP"/>
    </source>
</evidence>
<feature type="region of interest" description="Disordered" evidence="1">
    <location>
        <begin position="140"/>
        <end position="163"/>
    </location>
</feature>
<sequence length="426" mass="46992">MSIDRPLAFLLAGVVAAATLGVPSSEAAAQRANCARLEAQLARAEASGARGHSRKFDKWNRAVGKQRQALKRARSQARRGRCTGSLFGQPQAGCNALMVKIDRMEANLAKLERGRDRHAGGGGNGSKTARIRAKMRRVGCGRTTTRQANAREDGRLRVSSSEKPKRRGLLGLLFGGERHERSSARVREVRLEDERGGGWRAGTERVNDRWTFEDENSDGEAFGRRRYLPGFYGNYRTLCVRTCDGYYFPISFRTTQEKFARDQAVCAAMCPSADVRLYVHRNPGEESEDMVSVDGEPYTELETAFAYRDSFKPECTCGQITSTLKKIPVHGDGTGLREITLSGESFQGPDESIFRDSLPAVKTARVPDPKLPFDADPDTILNLEGGFTDVLAKRAEELKTGKTEETADAAPVKRVRQVGTSFYADQ</sequence>